<dbReference type="Pfam" id="PF00144">
    <property type="entry name" value="Beta-lactamase"/>
    <property type="match status" value="1"/>
</dbReference>
<dbReference type="RefSeq" id="WP_305944862.1">
    <property type="nucleotide sequence ID" value="NZ_JAUZVY010000002.1"/>
</dbReference>
<comment type="subcellular location">
    <subcellularLocation>
        <location evidence="1">Membrane</location>
    </subcellularLocation>
</comment>
<comment type="caution">
    <text evidence="4">The sequence shown here is derived from an EMBL/GenBank/DDBJ whole genome shotgun (WGS) entry which is preliminary data.</text>
</comment>
<organism evidence="4 5">
    <name type="scientific">Alkalimonas delamerensis</name>
    <dbReference type="NCBI Taxonomy" id="265981"/>
    <lineage>
        <taxon>Bacteria</taxon>
        <taxon>Pseudomonadati</taxon>
        <taxon>Pseudomonadota</taxon>
        <taxon>Gammaproteobacteria</taxon>
        <taxon>Alkalimonas</taxon>
    </lineage>
</organism>
<dbReference type="InterPro" id="IPR050491">
    <property type="entry name" value="AmpC-like"/>
</dbReference>
<keyword evidence="5" id="KW-1185">Reference proteome</keyword>
<evidence type="ECO:0000313" key="5">
    <source>
        <dbReference type="Proteomes" id="UP001236258"/>
    </source>
</evidence>
<evidence type="ECO:0000256" key="1">
    <source>
        <dbReference type="ARBA" id="ARBA00004370"/>
    </source>
</evidence>
<evidence type="ECO:0000259" key="3">
    <source>
        <dbReference type="Pfam" id="PF00144"/>
    </source>
</evidence>
<reference evidence="4 5" key="1">
    <citation type="submission" date="2023-08" db="EMBL/GenBank/DDBJ databases">
        <authorList>
            <person name="Joshi A."/>
            <person name="Thite S."/>
        </authorList>
    </citation>
    <scope>NUCLEOTIDE SEQUENCE [LARGE SCALE GENOMIC DNA]</scope>
    <source>
        <strain evidence="4 5">1E1</strain>
    </source>
</reference>
<dbReference type="EMBL" id="JAUZVY010000002">
    <property type="protein sequence ID" value="MDP4528751.1"/>
    <property type="molecule type" value="Genomic_DNA"/>
</dbReference>
<dbReference type="InterPro" id="IPR001466">
    <property type="entry name" value="Beta-lactam-related"/>
</dbReference>
<dbReference type="GO" id="GO:0016787">
    <property type="term" value="F:hydrolase activity"/>
    <property type="evidence" value="ECO:0007669"/>
    <property type="project" value="UniProtKB-KW"/>
</dbReference>
<keyword evidence="4" id="KW-0378">Hydrolase</keyword>
<dbReference type="Proteomes" id="UP001236258">
    <property type="component" value="Unassembled WGS sequence"/>
</dbReference>
<dbReference type="EC" id="3.1.1.103" evidence="4"/>
<sequence>MAFSAGLVLREDVLKTTRIELKLRKVIAAALTLLVTLPVAAAEPLQHWQQKLEQSTFSGTVLVANSDAIIFQQSFGFADRENQRAFDEHTVFDIGSVTKQFTATAIMLLVEQGKLSLSDTIDNFFPNVPADKKNITIHHLLTNSSGLPVNPPRLREYEIVDIDAYIAQVLKLKLVSTPGEAYHYSNIGFSLLAQLIEIASGQDWEAYIRQHILLPAGLTETGYRLLDVQQERLAINYGADQNWFQWLFRIEAASRSVGDPLQHLRENPGRRWGEGSGYLLSTAQDMHAWYLALRSGKILSEASWAQMLHPHIAETPSKIDYYGYGWVISNPPEEFTSIWHDGSNGYSFTTFYYYPDIDLFILTASNDRDNYPYPLMKEMKKSMQQRVANKSMQPAPVGVVSALGGG</sequence>
<gene>
    <name evidence="4" type="ORF">Q3O59_06855</name>
</gene>
<dbReference type="SUPFAM" id="SSF56601">
    <property type="entry name" value="beta-lactamase/transpeptidase-like"/>
    <property type="match status" value="1"/>
</dbReference>
<dbReference type="PANTHER" id="PTHR46825:SF11">
    <property type="entry name" value="PENICILLIN-BINDING PROTEIN 4"/>
    <property type="match status" value="1"/>
</dbReference>
<feature type="domain" description="Beta-lactamase-related" evidence="3">
    <location>
        <begin position="52"/>
        <end position="370"/>
    </location>
</feature>
<dbReference type="PANTHER" id="PTHR46825">
    <property type="entry name" value="D-ALANYL-D-ALANINE-CARBOXYPEPTIDASE/ENDOPEPTIDASE AMPH"/>
    <property type="match status" value="1"/>
</dbReference>
<evidence type="ECO:0000256" key="2">
    <source>
        <dbReference type="ARBA" id="ARBA00023136"/>
    </source>
</evidence>
<keyword evidence="2" id="KW-0472">Membrane</keyword>
<protein>
    <submittedName>
        <fullName evidence="4">Serine hydrolase domain-containing protein</fullName>
        <ecNumber evidence="4">3.1.1.103</ecNumber>
    </submittedName>
</protein>
<proteinExistence type="predicted"/>
<evidence type="ECO:0000313" key="4">
    <source>
        <dbReference type="EMBL" id="MDP4528751.1"/>
    </source>
</evidence>
<accession>A0ABT9GP73</accession>
<name>A0ABT9GP73_9GAMM</name>
<dbReference type="InterPro" id="IPR012338">
    <property type="entry name" value="Beta-lactam/transpept-like"/>
</dbReference>
<dbReference type="Gene3D" id="3.40.710.10">
    <property type="entry name" value="DD-peptidase/beta-lactamase superfamily"/>
    <property type="match status" value="1"/>
</dbReference>